<dbReference type="GO" id="GO:0044218">
    <property type="term" value="C:other organism cell membrane"/>
    <property type="evidence" value="ECO:0007669"/>
    <property type="project" value="UniProtKB-KW"/>
</dbReference>
<sequence length="122" mass="13806" precursor="true">MKVLIISAVLFITIFSNISAEIEDDFLEDESFEAEDIIPFLENEQARSCIPKHEECTNDKHNCCRKGLFKLKCQCSTFDDESGQPTERCACGRPMGHQAIETGLNIFRGLFKGKKKNKKTKG</sequence>
<feature type="chain" id="PRO_5021452408" evidence="10">
    <location>
        <begin position="21"/>
        <end position="122"/>
    </location>
</feature>
<keyword evidence="3" id="KW-0964">Secreted</keyword>
<dbReference type="InterPro" id="IPR011142">
    <property type="entry name" value="Spider_toxin_CSTX_Knottin_CS"/>
</dbReference>
<dbReference type="Pfam" id="PF10530">
    <property type="entry name" value="Toxin_35"/>
    <property type="match status" value="1"/>
</dbReference>
<dbReference type="GO" id="GO:0005576">
    <property type="term" value="C:extracellular region"/>
    <property type="evidence" value="ECO:0007669"/>
    <property type="project" value="UniProtKB-SubCell"/>
</dbReference>
<evidence type="ECO:0000256" key="8">
    <source>
        <dbReference type="ARBA" id="ARBA00023157"/>
    </source>
</evidence>
<evidence type="ECO:0000256" key="2">
    <source>
        <dbReference type="ARBA" id="ARBA00004613"/>
    </source>
</evidence>
<dbReference type="AlphaFoldDB" id="A0A4Y5UGI1"/>
<keyword evidence="10" id="KW-0732">Signal</keyword>
<evidence type="ECO:0000256" key="6">
    <source>
        <dbReference type="ARBA" id="ARBA00022699"/>
    </source>
</evidence>
<keyword evidence="7" id="KW-0472">Membrane</keyword>
<evidence type="ECO:0000256" key="9">
    <source>
        <dbReference type="ARBA" id="ARBA00023298"/>
    </source>
</evidence>
<evidence type="ECO:0000256" key="1">
    <source>
        <dbReference type="ARBA" id="ARBA00004175"/>
    </source>
</evidence>
<keyword evidence="5" id="KW-0800">Toxin</keyword>
<dbReference type="EMBL" id="MH754549">
    <property type="protein sequence ID" value="QDC23084.1"/>
    <property type="molecule type" value="mRNA"/>
</dbReference>
<accession>A0A4Y5UGI1</accession>
<keyword evidence="8" id="KW-1015">Disulfide bond</keyword>
<evidence type="ECO:0000256" key="10">
    <source>
        <dbReference type="SAM" id="SignalP"/>
    </source>
</evidence>
<evidence type="ECO:0000256" key="3">
    <source>
        <dbReference type="ARBA" id="ARBA00022525"/>
    </source>
</evidence>
<evidence type="ECO:0000256" key="7">
    <source>
        <dbReference type="ARBA" id="ARBA00023136"/>
    </source>
</evidence>
<name>A0A4Y5UGI1_CUPSA</name>
<keyword evidence="9" id="KW-1053">Target membrane</keyword>
<proteinExistence type="evidence at transcript level"/>
<dbReference type="PROSITE" id="PS60029">
    <property type="entry name" value="SPIDER_CSTX"/>
    <property type="match status" value="1"/>
</dbReference>
<dbReference type="GO" id="GO:0090729">
    <property type="term" value="F:toxin activity"/>
    <property type="evidence" value="ECO:0007669"/>
    <property type="project" value="UniProtKB-KW"/>
</dbReference>
<organism evidence="11">
    <name type="scientific">Cupiennius salei</name>
    <name type="common">American wandering spider</name>
    <dbReference type="NCBI Taxonomy" id="6928"/>
    <lineage>
        <taxon>Eukaryota</taxon>
        <taxon>Metazoa</taxon>
        <taxon>Ecdysozoa</taxon>
        <taxon>Arthropoda</taxon>
        <taxon>Chelicerata</taxon>
        <taxon>Arachnida</taxon>
        <taxon>Araneae</taxon>
        <taxon>Araneomorphae</taxon>
        <taxon>Entelegynae</taxon>
        <taxon>Lycosoidea</taxon>
        <taxon>Ctenidae</taxon>
        <taxon>Cupiennius</taxon>
    </lineage>
</organism>
<keyword evidence="4" id="KW-1052">Target cell membrane</keyword>
<evidence type="ECO:0000313" key="11">
    <source>
        <dbReference type="EMBL" id="QDC23084.1"/>
    </source>
</evidence>
<evidence type="ECO:0000256" key="4">
    <source>
        <dbReference type="ARBA" id="ARBA00022537"/>
    </source>
</evidence>
<keyword evidence="6" id="KW-0528">Neurotoxin</keyword>
<dbReference type="InterPro" id="IPR019553">
    <property type="entry name" value="Spider_toxin_CSTX_knottin"/>
</dbReference>
<protein>
    <submittedName>
        <fullName evidence="11">Toxin 1 isoform b</fullName>
    </submittedName>
</protein>
<reference evidence="11" key="1">
    <citation type="journal article" date="2019" name="Toxins">
        <title>The dual prey-inactivation strategy of spiders-in-depth venomic analysis of Cupiennius salei.</title>
        <authorList>
            <person name="Kuhn-Nentwig L."/>
            <person name="Langenegger N."/>
            <person name="Heller M."/>
            <person name="Koua D."/>
            <person name="Nentwig W."/>
        </authorList>
    </citation>
    <scope>NUCLEOTIDE SEQUENCE</scope>
    <source>
        <tissue evidence="11">Venom gland</tissue>
    </source>
</reference>
<feature type="signal peptide" evidence="10">
    <location>
        <begin position="1"/>
        <end position="20"/>
    </location>
</feature>
<evidence type="ECO:0000256" key="5">
    <source>
        <dbReference type="ARBA" id="ARBA00022656"/>
    </source>
</evidence>
<comment type="subcellular location">
    <subcellularLocation>
        <location evidence="2">Secreted</location>
    </subcellularLocation>
    <subcellularLocation>
        <location evidence="1">Target cell membrane</location>
    </subcellularLocation>
</comment>